<keyword evidence="3" id="KW-1185">Reference proteome</keyword>
<feature type="region of interest" description="Disordered" evidence="1">
    <location>
        <begin position="23"/>
        <end position="106"/>
    </location>
</feature>
<evidence type="ECO:0000313" key="3">
    <source>
        <dbReference type="Proteomes" id="UP000886523"/>
    </source>
</evidence>
<accession>A0A9P6AUA6</accession>
<feature type="compositionally biased region" description="Basic and acidic residues" evidence="1">
    <location>
        <begin position="260"/>
        <end position="291"/>
    </location>
</feature>
<feature type="region of interest" description="Disordered" evidence="1">
    <location>
        <begin position="123"/>
        <end position="421"/>
    </location>
</feature>
<gene>
    <name evidence="2" type="ORF">BS47DRAFT_1094519</name>
</gene>
<comment type="caution">
    <text evidence="2">The sequence shown here is derived from an EMBL/GenBank/DDBJ whole genome shotgun (WGS) entry which is preliminary data.</text>
</comment>
<feature type="compositionally biased region" description="Basic residues" evidence="1">
    <location>
        <begin position="293"/>
        <end position="317"/>
    </location>
</feature>
<evidence type="ECO:0000256" key="1">
    <source>
        <dbReference type="SAM" id="MobiDB-lite"/>
    </source>
</evidence>
<dbReference type="EMBL" id="MU128990">
    <property type="protein sequence ID" value="KAF9512149.1"/>
    <property type="molecule type" value="Genomic_DNA"/>
</dbReference>
<protein>
    <submittedName>
        <fullName evidence="2">Uncharacterized protein</fullName>
    </submittedName>
</protein>
<organism evidence="2 3">
    <name type="scientific">Hydnum rufescens UP504</name>
    <dbReference type="NCBI Taxonomy" id="1448309"/>
    <lineage>
        <taxon>Eukaryota</taxon>
        <taxon>Fungi</taxon>
        <taxon>Dikarya</taxon>
        <taxon>Basidiomycota</taxon>
        <taxon>Agaricomycotina</taxon>
        <taxon>Agaricomycetes</taxon>
        <taxon>Cantharellales</taxon>
        <taxon>Hydnaceae</taxon>
        <taxon>Hydnum</taxon>
    </lineage>
</organism>
<proteinExistence type="predicted"/>
<feature type="compositionally biased region" description="Pro residues" evidence="1">
    <location>
        <begin position="349"/>
        <end position="362"/>
    </location>
</feature>
<dbReference type="AlphaFoldDB" id="A0A9P6AUA6"/>
<feature type="compositionally biased region" description="Basic and acidic residues" evidence="1">
    <location>
        <begin position="386"/>
        <end position="396"/>
    </location>
</feature>
<evidence type="ECO:0000313" key="2">
    <source>
        <dbReference type="EMBL" id="KAF9512149.1"/>
    </source>
</evidence>
<feature type="compositionally biased region" description="Basic and acidic residues" evidence="1">
    <location>
        <begin position="163"/>
        <end position="174"/>
    </location>
</feature>
<dbReference type="Proteomes" id="UP000886523">
    <property type="component" value="Unassembled WGS sequence"/>
</dbReference>
<feature type="compositionally biased region" description="Polar residues" evidence="1">
    <location>
        <begin position="328"/>
        <end position="343"/>
    </location>
</feature>
<feature type="compositionally biased region" description="Polar residues" evidence="1">
    <location>
        <begin position="374"/>
        <end position="383"/>
    </location>
</feature>
<feature type="compositionally biased region" description="Basic and acidic residues" evidence="1">
    <location>
        <begin position="222"/>
        <end position="235"/>
    </location>
</feature>
<reference evidence="2" key="1">
    <citation type="journal article" date="2020" name="Nat. Commun.">
        <title>Large-scale genome sequencing of mycorrhizal fungi provides insights into the early evolution of symbiotic traits.</title>
        <authorList>
            <person name="Miyauchi S."/>
            <person name="Kiss E."/>
            <person name="Kuo A."/>
            <person name="Drula E."/>
            <person name="Kohler A."/>
            <person name="Sanchez-Garcia M."/>
            <person name="Morin E."/>
            <person name="Andreopoulos B."/>
            <person name="Barry K.W."/>
            <person name="Bonito G."/>
            <person name="Buee M."/>
            <person name="Carver A."/>
            <person name="Chen C."/>
            <person name="Cichocki N."/>
            <person name="Clum A."/>
            <person name="Culley D."/>
            <person name="Crous P.W."/>
            <person name="Fauchery L."/>
            <person name="Girlanda M."/>
            <person name="Hayes R.D."/>
            <person name="Keri Z."/>
            <person name="LaButti K."/>
            <person name="Lipzen A."/>
            <person name="Lombard V."/>
            <person name="Magnuson J."/>
            <person name="Maillard F."/>
            <person name="Murat C."/>
            <person name="Nolan M."/>
            <person name="Ohm R.A."/>
            <person name="Pangilinan J."/>
            <person name="Pereira M.F."/>
            <person name="Perotto S."/>
            <person name="Peter M."/>
            <person name="Pfister S."/>
            <person name="Riley R."/>
            <person name="Sitrit Y."/>
            <person name="Stielow J.B."/>
            <person name="Szollosi G."/>
            <person name="Zifcakova L."/>
            <person name="Stursova M."/>
            <person name="Spatafora J.W."/>
            <person name="Tedersoo L."/>
            <person name="Vaario L.M."/>
            <person name="Yamada A."/>
            <person name="Yan M."/>
            <person name="Wang P."/>
            <person name="Xu J."/>
            <person name="Bruns T."/>
            <person name="Baldrian P."/>
            <person name="Vilgalys R."/>
            <person name="Dunand C."/>
            <person name="Henrissat B."/>
            <person name="Grigoriev I.V."/>
            <person name="Hibbett D."/>
            <person name="Nagy L.G."/>
            <person name="Martin F.M."/>
        </authorList>
    </citation>
    <scope>NUCLEOTIDE SEQUENCE</scope>
    <source>
        <strain evidence="2">UP504</strain>
    </source>
</reference>
<name>A0A9P6AUA6_9AGAM</name>
<feature type="compositionally biased region" description="Polar residues" evidence="1">
    <location>
        <begin position="144"/>
        <end position="158"/>
    </location>
</feature>
<sequence>MKLPPPMVTRGWRLSRLNPDLRNRVSSLLPPGIDIGLGGRSGDRPSSPCLPPPEHSTNVPGPNAAASPPHPIQNNGGVWGSYSPPWSGVGVETPSVTKGNVASDWIPPNDSWRSNWEYLPSSYRPPPPAREGDFDPYDLPSNGVRASTSAAVESTSKNSPPPNHRDPLHIDRSRSRFGPLRSPSPTWIPGSRRYLSPPPRSPPQLSYRSSFNLPSKPTFSPELRDESPRFPEKVKPMTFTAELDRWAPYKRRYPSPSSRWNDRKGRSRSRSRERMNSQRFARETRDDDASARYRSRPRHHSRSRSRSRSRSTSRGRTRSPPSSRRGNDSTSSLRDVQGMTTDSNDPKRPIAPRPSRPHPPPRLSVAEPAKKVAPNTSTVTSAHTKGPVDKVSEMIKESNGTAPADIGIQPPRLPVNGDVPPDKPTSEWLVLAAEYARRDDLNNADWVAMCGVEACQETSSRSHEY</sequence>